<dbReference type="SUPFAM" id="SSF51338">
    <property type="entry name" value="Composite domain of metallo-dependent hydrolases"/>
    <property type="match status" value="1"/>
</dbReference>
<dbReference type="InterPro" id="IPR006680">
    <property type="entry name" value="Amidohydro-rel"/>
</dbReference>
<protein>
    <recommendedName>
        <fullName evidence="1">Amidohydrolase-related domain-containing protein</fullName>
    </recommendedName>
</protein>
<dbReference type="InterPro" id="IPR032466">
    <property type="entry name" value="Metal_Hydrolase"/>
</dbReference>
<organism evidence="2 3">
    <name type="scientific">Fonsecaea pedrosoi CBS 271.37</name>
    <dbReference type="NCBI Taxonomy" id="1442368"/>
    <lineage>
        <taxon>Eukaryota</taxon>
        <taxon>Fungi</taxon>
        <taxon>Dikarya</taxon>
        <taxon>Ascomycota</taxon>
        <taxon>Pezizomycotina</taxon>
        <taxon>Eurotiomycetes</taxon>
        <taxon>Chaetothyriomycetidae</taxon>
        <taxon>Chaetothyriales</taxon>
        <taxon>Herpotrichiellaceae</taxon>
        <taxon>Fonsecaea</taxon>
    </lineage>
</organism>
<dbReference type="AlphaFoldDB" id="A0A0D2HBE4"/>
<keyword evidence="3" id="KW-1185">Reference proteome</keyword>
<feature type="domain" description="Amidohydrolase-related" evidence="1">
    <location>
        <begin position="62"/>
        <end position="431"/>
    </location>
</feature>
<dbReference type="InterPro" id="IPR050287">
    <property type="entry name" value="MTA/SAH_deaminase"/>
</dbReference>
<dbReference type="SUPFAM" id="SSF51556">
    <property type="entry name" value="Metallo-dependent hydrolases"/>
    <property type="match status" value="1"/>
</dbReference>
<evidence type="ECO:0000313" key="2">
    <source>
        <dbReference type="EMBL" id="KIW81884.1"/>
    </source>
</evidence>
<dbReference type="RefSeq" id="XP_013285692.1">
    <property type="nucleotide sequence ID" value="XM_013430238.1"/>
</dbReference>
<dbReference type="InterPro" id="IPR011059">
    <property type="entry name" value="Metal-dep_hydrolase_composite"/>
</dbReference>
<dbReference type="Proteomes" id="UP000053029">
    <property type="component" value="Unassembled WGS sequence"/>
</dbReference>
<dbReference type="STRING" id="1442368.A0A0D2HBE4"/>
<reference evidence="2 3" key="1">
    <citation type="submission" date="2015-01" db="EMBL/GenBank/DDBJ databases">
        <title>The Genome Sequence of Fonsecaea pedrosoi CBS 271.37.</title>
        <authorList>
            <consortium name="The Broad Institute Genomics Platform"/>
            <person name="Cuomo C."/>
            <person name="de Hoog S."/>
            <person name="Gorbushina A."/>
            <person name="Stielow B."/>
            <person name="Teixiera M."/>
            <person name="Abouelleil A."/>
            <person name="Chapman S.B."/>
            <person name="Priest M."/>
            <person name="Young S.K."/>
            <person name="Wortman J."/>
            <person name="Nusbaum C."/>
            <person name="Birren B."/>
        </authorList>
    </citation>
    <scope>NUCLEOTIDE SEQUENCE [LARGE SCALE GENOMIC DNA]</scope>
    <source>
        <strain evidence="2 3">CBS 271.37</strain>
    </source>
</reference>
<dbReference type="GeneID" id="25304400"/>
<dbReference type="EMBL" id="KN846971">
    <property type="protein sequence ID" value="KIW81884.1"/>
    <property type="molecule type" value="Genomic_DNA"/>
</dbReference>
<dbReference type="PANTHER" id="PTHR43794">
    <property type="entry name" value="AMINOHYDROLASE SSNA-RELATED"/>
    <property type="match status" value="1"/>
</dbReference>
<dbReference type="VEuPathDB" id="FungiDB:Z517_04910"/>
<evidence type="ECO:0000259" key="1">
    <source>
        <dbReference type="Pfam" id="PF01979"/>
    </source>
</evidence>
<dbReference type="GO" id="GO:0016810">
    <property type="term" value="F:hydrolase activity, acting on carbon-nitrogen (but not peptide) bonds"/>
    <property type="evidence" value="ECO:0007669"/>
    <property type="project" value="InterPro"/>
</dbReference>
<dbReference type="Gene3D" id="3.20.20.140">
    <property type="entry name" value="Metal-dependent hydrolases"/>
    <property type="match status" value="1"/>
</dbReference>
<proteinExistence type="predicted"/>
<dbReference type="HOGENOM" id="CLU_012358_2_3_1"/>
<dbReference type="Pfam" id="PF01979">
    <property type="entry name" value="Amidohydro_1"/>
    <property type="match status" value="1"/>
</dbReference>
<dbReference type="Gene3D" id="2.30.40.10">
    <property type="entry name" value="Urease, subunit C, domain 1"/>
    <property type="match status" value="1"/>
</dbReference>
<sequence>MSGPGYLIKNGRVLTWDQDRKSSFPQLDILVEGGLITQIGPDINVEAKDAASVQFIDAADCIVTPGFVDPHRHVFQAQLRSTVSNHTLLEYCAHLLQGRMTFLGPEDMYLSQLSGACEALFCGVTTVMDHSHVVVTPDHARRCIQATIESGIRSVYCASPFAIPTSLNPMTLPDMTVHHAKQIELFKTLWRQQPLGGPGNDGRVTLGLGFDTMHWIPEAEAREILAFTRDHDVPVTCHDVPRYNLPSLAFLRDKAMPLPPQMTLSHTCEPSAGDIEFVRTRQIGIVSTPESEMAMSHGVPSAFDFHRSPGCRIGLGIDSPAICSGDPFFAMRLALQQERMRANAAFHARGKLPDLIPARTDDVLYMATLGGAAAMHMEDKIGSLEVGKCADMVLVRTDSPSMAGSVDFSAALVTHAAAADVDTVMVNGEIVKRAGKLVKVDWDDLKVKLAANREALEQKFQAVDWEWNKNDLKDLWGVRGVLE</sequence>
<gene>
    <name evidence="2" type="ORF">Z517_04910</name>
</gene>
<evidence type="ECO:0000313" key="3">
    <source>
        <dbReference type="Proteomes" id="UP000053029"/>
    </source>
</evidence>
<name>A0A0D2HBE4_9EURO</name>
<dbReference type="OrthoDB" id="194468at2759"/>
<dbReference type="PANTHER" id="PTHR43794:SF5">
    <property type="entry name" value="CHLOROHYDROLASE FAMILY PROTEIN"/>
    <property type="match status" value="1"/>
</dbReference>
<accession>A0A0D2HBE4</accession>